<organism evidence="2 3">
    <name type="scientific">Bosea vaviloviae</name>
    <dbReference type="NCBI Taxonomy" id="1526658"/>
    <lineage>
        <taxon>Bacteria</taxon>
        <taxon>Pseudomonadati</taxon>
        <taxon>Pseudomonadota</taxon>
        <taxon>Alphaproteobacteria</taxon>
        <taxon>Hyphomicrobiales</taxon>
        <taxon>Boseaceae</taxon>
        <taxon>Bosea</taxon>
    </lineage>
</organism>
<dbReference type="InterPro" id="IPR002145">
    <property type="entry name" value="CopG"/>
</dbReference>
<evidence type="ECO:0000259" key="1">
    <source>
        <dbReference type="Pfam" id="PF01402"/>
    </source>
</evidence>
<dbReference type="AlphaFoldDB" id="A0A0N1F8T4"/>
<proteinExistence type="predicted"/>
<accession>A0A0N1F8T4</accession>
<dbReference type="Pfam" id="PF01402">
    <property type="entry name" value="RHH_1"/>
    <property type="match status" value="1"/>
</dbReference>
<reference evidence="2 3" key="1">
    <citation type="submission" date="2015-07" db="EMBL/GenBank/DDBJ databases">
        <title>Whole genome sequencing of Bosea vaviloviae isolated from cave pool.</title>
        <authorList>
            <person name="Tan N.E.H."/>
            <person name="Lee Y.P."/>
            <person name="Gan H.M."/>
            <person name="Barton H."/>
            <person name="Savka M.A."/>
        </authorList>
    </citation>
    <scope>NUCLEOTIDE SEQUENCE [LARGE SCALE GENOMIC DNA]</scope>
    <source>
        <strain evidence="2 3">SD260</strain>
    </source>
</reference>
<protein>
    <submittedName>
        <fullName evidence="2">CopG family transcriptional regulator</fullName>
    </submittedName>
</protein>
<comment type="caution">
    <text evidence="2">The sequence shown here is derived from an EMBL/GenBank/DDBJ whole genome shotgun (WGS) entry which is preliminary data.</text>
</comment>
<dbReference type="InterPro" id="IPR010985">
    <property type="entry name" value="Ribbon_hlx_hlx"/>
</dbReference>
<gene>
    <name evidence="2" type="ORF">AE618_25050</name>
</gene>
<dbReference type="PANTHER" id="PTHR40688:SF2">
    <property type="entry name" value="RIBBON-HELIX-HELIX PROTEIN COPG DOMAIN-CONTAINING PROTEIN"/>
    <property type="match status" value="1"/>
</dbReference>
<keyword evidence="3" id="KW-1185">Reference proteome</keyword>
<dbReference type="EMBL" id="LGSZ01000080">
    <property type="protein sequence ID" value="KPH75043.1"/>
    <property type="molecule type" value="Genomic_DNA"/>
</dbReference>
<name>A0A0N1F8T4_9HYPH</name>
<dbReference type="GO" id="GO:0006355">
    <property type="term" value="P:regulation of DNA-templated transcription"/>
    <property type="evidence" value="ECO:0007669"/>
    <property type="project" value="InterPro"/>
</dbReference>
<dbReference type="PATRIC" id="fig|1526658.3.peg.2404"/>
<dbReference type="PANTHER" id="PTHR40688">
    <property type="match status" value="1"/>
</dbReference>
<dbReference type="Gene3D" id="1.10.1220.10">
    <property type="entry name" value="Met repressor-like"/>
    <property type="match status" value="1"/>
</dbReference>
<feature type="domain" description="Ribbon-helix-helix protein CopG" evidence="1">
    <location>
        <begin position="5"/>
        <end position="40"/>
    </location>
</feature>
<dbReference type="SUPFAM" id="SSF47598">
    <property type="entry name" value="Ribbon-helix-helix"/>
    <property type="match status" value="1"/>
</dbReference>
<dbReference type="Proteomes" id="UP000037822">
    <property type="component" value="Unassembled WGS sequence"/>
</dbReference>
<evidence type="ECO:0000313" key="2">
    <source>
        <dbReference type="EMBL" id="KPH75043.1"/>
    </source>
</evidence>
<evidence type="ECO:0000313" key="3">
    <source>
        <dbReference type="Proteomes" id="UP000037822"/>
    </source>
</evidence>
<dbReference type="RefSeq" id="WP_054211787.1">
    <property type="nucleotide sequence ID" value="NZ_LGSZ01000080.1"/>
</dbReference>
<dbReference type="InterPro" id="IPR013321">
    <property type="entry name" value="Arc_rbn_hlx_hlx"/>
</dbReference>
<dbReference type="OrthoDB" id="9812023at2"/>
<dbReference type="InterPro" id="IPR052991">
    <property type="entry name" value="Non-func_TypeII_TA_Antitoxin"/>
</dbReference>
<sequence>MTAAFTIRLDDEMLAKLDALAADTDRSRSWIAAKAIESYVELNAWQIAKIKEGIAQADRGEFATEEELDEIEAELQARIDAAR</sequence>
<dbReference type="CDD" id="cd22233">
    <property type="entry name" value="RHH_CopAso-like"/>
    <property type="match status" value="1"/>
</dbReference>